<evidence type="ECO:0000313" key="2">
    <source>
        <dbReference type="Proteomes" id="UP000296374"/>
    </source>
</evidence>
<keyword evidence="1" id="KW-0614">Plasmid</keyword>
<protein>
    <submittedName>
        <fullName evidence="1">Uncharacterized protein</fullName>
    </submittedName>
</protein>
<dbReference type="Proteomes" id="UP000296374">
    <property type="component" value="Plasmid unnamed2"/>
</dbReference>
<organism evidence="1 2">
    <name type="scientific">Paracoccus liaowanqingii</name>
    <dbReference type="NCBI Taxonomy" id="2560053"/>
    <lineage>
        <taxon>Bacteria</taxon>
        <taxon>Pseudomonadati</taxon>
        <taxon>Pseudomonadota</taxon>
        <taxon>Alphaproteobacteria</taxon>
        <taxon>Rhodobacterales</taxon>
        <taxon>Paracoccaceae</taxon>
        <taxon>Paracoccus</taxon>
    </lineage>
</organism>
<geneLocation type="plasmid" evidence="1 2">
    <name>unnamed2</name>
</geneLocation>
<dbReference type="AlphaFoldDB" id="A0A4Y5SS39"/>
<name>A0A4Y5SS39_9RHOB</name>
<proteinExistence type="predicted"/>
<gene>
    <name evidence="1" type="ORF">E4191_19650</name>
</gene>
<evidence type="ECO:0000313" key="1">
    <source>
        <dbReference type="EMBL" id="QDA36320.1"/>
    </source>
</evidence>
<dbReference type="KEGG" id="plia:E4191_19650"/>
<reference evidence="2" key="1">
    <citation type="submission" date="2019-05" db="EMBL/GenBank/DDBJ databases">
        <title>Tamlana fucoidanivorans sp. nov., isolated from the surface of algae collected from Fujian province in China.</title>
        <authorList>
            <person name="Li J."/>
        </authorList>
    </citation>
    <scope>NUCLEOTIDE SEQUENCE [LARGE SCALE GENOMIC DNA]</scope>
    <source>
        <strain evidence="2">2251</strain>
        <plasmid evidence="2">unnamed2</plasmid>
    </source>
</reference>
<dbReference type="RefSeq" id="WP_139616081.1">
    <property type="nucleotide sequence ID" value="NZ_CP040762.1"/>
</dbReference>
<accession>A0A4Y5SS39</accession>
<dbReference type="EMBL" id="CP040762">
    <property type="protein sequence ID" value="QDA36320.1"/>
    <property type="molecule type" value="Genomic_DNA"/>
</dbReference>
<sequence length="81" mass="9146">MDLKDKFELELLRVITTRIIAVVDAQGYGWRDDLRAGAASDPIRFQTHAQPGQNIEEALEAAFKDVAIRLGFEPQDLPTRH</sequence>